<dbReference type="PANTHER" id="PTHR10996:SF179">
    <property type="entry name" value="D-ISOMER SPECIFIC 2-HYDROXYACID DEHYDROGENASE FAMILY PROTEIN-RELATED"/>
    <property type="match status" value="1"/>
</dbReference>
<dbReference type="GO" id="GO:0030267">
    <property type="term" value="F:glyoxylate reductase (NADPH) activity"/>
    <property type="evidence" value="ECO:0007669"/>
    <property type="project" value="TreeGrafter"/>
</dbReference>
<dbReference type="Pfam" id="PF02826">
    <property type="entry name" value="2-Hacid_dh_C"/>
    <property type="match status" value="1"/>
</dbReference>
<dbReference type="GO" id="GO:0005829">
    <property type="term" value="C:cytosol"/>
    <property type="evidence" value="ECO:0007669"/>
    <property type="project" value="TreeGrafter"/>
</dbReference>
<evidence type="ECO:0000313" key="4">
    <source>
        <dbReference type="Proteomes" id="UP001163823"/>
    </source>
</evidence>
<feature type="domain" description="D-isomer specific 2-hydroxyacid dehydrogenase NAD-binding" evidence="2">
    <location>
        <begin position="5"/>
        <end position="76"/>
    </location>
</feature>
<dbReference type="EMBL" id="JARAOO010000007">
    <property type="protein sequence ID" value="KAJ7962263.1"/>
    <property type="molecule type" value="Genomic_DNA"/>
</dbReference>
<dbReference type="AlphaFoldDB" id="A0AAD7PNN7"/>
<reference evidence="3" key="1">
    <citation type="journal article" date="2023" name="Science">
        <title>Elucidation of the pathway for biosynthesis of saponin adjuvants from the soapbark tree.</title>
        <authorList>
            <person name="Reed J."/>
            <person name="Orme A."/>
            <person name="El-Demerdash A."/>
            <person name="Owen C."/>
            <person name="Martin L.B.B."/>
            <person name="Misra R.C."/>
            <person name="Kikuchi S."/>
            <person name="Rejzek M."/>
            <person name="Martin A.C."/>
            <person name="Harkess A."/>
            <person name="Leebens-Mack J."/>
            <person name="Louveau T."/>
            <person name="Stephenson M.J."/>
            <person name="Osbourn A."/>
        </authorList>
    </citation>
    <scope>NUCLEOTIDE SEQUENCE</scope>
    <source>
        <strain evidence="3">S10</strain>
    </source>
</reference>
<evidence type="ECO:0000313" key="3">
    <source>
        <dbReference type="EMBL" id="KAJ7962263.1"/>
    </source>
</evidence>
<keyword evidence="4" id="KW-1185">Reference proteome</keyword>
<dbReference type="InterPro" id="IPR036291">
    <property type="entry name" value="NAD(P)-bd_dom_sf"/>
</dbReference>
<evidence type="ECO:0000259" key="2">
    <source>
        <dbReference type="Pfam" id="PF02826"/>
    </source>
</evidence>
<dbReference type="KEGG" id="qsa:O6P43_017519"/>
<dbReference type="GO" id="GO:0016618">
    <property type="term" value="F:hydroxypyruvate reductase [NAD(P)H] activity"/>
    <property type="evidence" value="ECO:0007669"/>
    <property type="project" value="TreeGrafter"/>
</dbReference>
<dbReference type="PANTHER" id="PTHR10996">
    <property type="entry name" value="2-HYDROXYACID DEHYDROGENASE-RELATED"/>
    <property type="match status" value="1"/>
</dbReference>
<evidence type="ECO:0000256" key="1">
    <source>
        <dbReference type="ARBA" id="ARBA00023002"/>
    </source>
</evidence>
<dbReference type="SUPFAM" id="SSF51735">
    <property type="entry name" value="NAD(P)-binding Rossmann-fold domains"/>
    <property type="match status" value="1"/>
</dbReference>
<dbReference type="InterPro" id="IPR050223">
    <property type="entry name" value="D-isomer_2-hydroxyacid_DH"/>
</dbReference>
<protein>
    <submittedName>
        <fullName evidence="3">Glyoxylate/hydroxypyruvate reductase HPR3</fullName>
    </submittedName>
</protein>
<sequence>MLLNFAATSNALVICCVFTEQTHHLINKQVMLALGREGVIVNIGRGALIDEIEMLQCSIEGNIGGAGLDVFENEPDVLVQCQCSRKRALSNPYHLLQI</sequence>
<dbReference type="Gene3D" id="3.40.50.720">
    <property type="entry name" value="NAD(P)-binding Rossmann-like Domain"/>
    <property type="match status" value="1"/>
</dbReference>
<dbReference type="GO" id="GO:0051287">
    <property type="term" value="F:NAD binding"/>
    <property type="evidence" value="ECO:0007669"/>
    <property type="project" value="InterPro"/>
</dbReference>
<organism evidence="3 4">
    <name type="scientific">Quillaja saponaria</name>
    <name type="common">Soap bark tree</name>
    <dbReference type="NCBI Taxonomy" id="32244"/>
    <lineage>
        <taxon>Eukaryota</taxon>
        <taxon>Viridiplantae</taxon>
        <taxon>Streptophyta</taxon>
        <taxon>Embryophyta</taxon>
        <taxon>Tracheophyta</taxon>
        <taxon>Spermatophyta</taxon>
        <taxon>Magnoliopsida</taxon>
        <taxon>eudicotyledons</taxon>
        <taxon>Gunneridae</taxon>
        <taxon>Pentapetalae</taxon>
        <taxon>rosids</taxon>
        <taxon>fabids</taxon>
        <taxon>Fabales</taxon>
        <taxon>Quillajaceae</taxon>
        <taxon>Quillaja</taxon>
    </lineage>
</organism>
<proteinExistence type="predicted"/>
<name>A0AAD7PNN7_QUISA</name>
<keyword evidence="1" id="KW-0560">Oxidoreductase</keyword>
<gene>
    <name evidence="3" type="ORF">O6P43_017519</name>
</gene>
<dbReference type="Proteomes" id="UP001163823">
    <property type="component" value="Chromosome 7"/>
</dbReference>
<dbReference type="InterPro" id="IPR006140">
    <property type="entry name" value="D-isomer_DH_NAD-bd"/>
</dbReference>
<comment type="caution">
    <text evidence="3">The sequence shown here is derived from an EMBL/GenBank/DDBJ whole genome shotgun (WGS) entry which is preliminary data.</text>
</comment>
<accession>A0AAD7PNN7</accession>